<evidence type="ECO:0000313" key="1">
    <source>
        <dbReference type="EMBL" id="RNL61007.1"/>
    </source>
</evidence>
<reference evidence="1 2" key="1">
    <citation type="submission" date="2018-11" db="EMBL/GenBank/DDBJ databases">
        <authorList>
            <person name="Li F."/>
        </authorList>
    </citation>
    <scope>NUCLEOTIDE SEQUENCE [LARGE SCALE GENOMIC DNA]</scope>
    <source>
        <strain evidence="1 2">Gsoil 097</strain>
    </source>
</reference>
<keyword evidence="2" id="KW-1185">Reference proteome</keyword>
<sequence length="96" mass="10839">MATKSLVPFSPVPTHHVEIRRKGHPAVDDGPWSESTFIASPMAELWESNYRSAALQLVFGHDEKARYLARLGMDLEDAYLSRSFEEHRTEKATVPA</sequence>
<dbReference type="Proteomes" id="UP000267128">
    <property type="component" value="Unassembled WGS sequence"/>
</dbReference>
<name>A0A3N0CC26_9ACTN</name>
<dbReference type="EMBL" id="RJSE01000008">
    <property type="protein sequence ID" value="RNL61007.1"/>
    <property type="molecule type" value="Genomic_DNA"/>
</dbReference>
<protein>
    <submittedName>
        <fullName evidence="1">Uncharacterized protein</fullName>
    </submittedName>
</protein>
<dbReference type="RefSeq" id="WP_123228724.1">
    <property type="nucleotide sequence ID" value="NZ_RJSE01000008.1"/>
</dbReference>
<proteinExistence type="predicted"/>
<dbReference type="AlphaFoldDB" id="A0A3N0CC26"/>
<organism evidence="1 2">
    <name type="scientific">Nocardioides marmoriginsengisoli</name>
    <dbReference type="NCBI Taxonomy" id="661483"/>
    <lineage>
        <taxon>Bacteria</taxon>
        <taxon>Bacillati</taxon>
        <taxon>Actinomycetota</taxon>
        <taxon>Actinomycetes</taxon>
        <taxon>Propionibacteriales</taxon>
        <taxon>Nocardioidaceae</taxon>
        <taxon>Nocardioides</taxon>
    </lineage>
</organism>
<evidence type="ECO:0000313" key="2">
    <source>
        <dbReference type="Proteomes" id="UP000267128"/>
    </source>
</evidence>
<comment type="caution">
    <text evidence="1">The sequence shown here is derived from an EMBL/GenBank/DDBJ whole genome shotgun (WGS) entry which is preliminary data.</text>
</comment>
<accession>A0A3N0CC26</accession>
<gene>
    <name evidence="1" type="ORF">EFK50_16605</name>
</gene>